<proteinExistence type="inferred from homology"/>
<comment type="caution">
    <text evidence="12">The sequence shown here is derived from an EMBL/GenBank/DDBJ whole genome shotgun (WGS) entry which is preliminary data.</text>
</comment>
<feature type="region of interest" description="Disordered" evidence="10">
    <location>
        <begin position="1"/>
        <end position="38"/>
    </location>
</feature>
<dbReference type="Proteomes" id="UP000244722">
    <property type="component" value="Unassembled WGS sequence"/>
</dbReference>
<keyword evidence="8" id="KW-0963">Cytoplasm</keyword>
<organism evidence="12 13">
    <name type="scientific">Tuber borchii</name>
    <name type="common">White truffle</name>
    <dbReference type="NCBI Taxonomy" id="42251"/>
    <lineage>
        <taxon>Eukaryota</taxon>
        <taxon>Fungi</taxon>
        <taxon>Dikarya</taxon>
        <taxon>Ascomycota</taxon>
        <taxon>Pezizomycotina</taxon>
        <taxon>Pezizomycetes</taxon>
        <taxon>Pezizales</taxon>
        <taxon>Tuberaceae</taxon>
        <taxon>Tuber</taxon>
    </lineage>
</organism>
<dbReference type="InterPro" id="IPR038881">
    <property type="entry name" value="Yae1-like"/>
</dbReference>
<evidence type="ECO:0000256" key="1">
    <source>
        <dbReference type="ARBA" id="ARBA00003836"/>
    </source>
</evidence>
<comment type="similarity">
    <text evidence="4">Belongs to the YAE1 family.</text>
</comment>
<feature type="region of interest" description="Disordered" evidence="10">
    <location>
        <begin position="183"/>
        <end position="211"/>
    </location>
</feature>
<accession>A0A2T6ZPL3</accession>
<evidence type="ECO:0000256" key="9">
    <source>
        <dbReference type="ARBA" id="ARBA00023242"/>
    </source>
</evidence>
<name>A0A2T6ZPL3_TUBBO</name>
<feature type="compositionally biased region" description="Low complexity" evidence="10">
    <location>
        <begin position="1"/>
        <end position="16"/>
    </location>
</feature>
<dbReference type="InterPro" id="IPR019191">
    <property type="entry name" value="Essential_protein_Yae1_N"/>
</dbReference>
<keyword evidence="13" id="KW-1185">Reference proteome</keyword>
<evidence type="ECO:0000256" key="5">
    <source>
        <dbReference type="ARBA" id="ARBA00011427"/>
    </source>
</evidence>
<sequence length="211" mass="23089">MRLETPLSSHPSTPSTTPAPSPPPRSSSPPTENPDLTRLRHTHHTHGYLAGITQGKTLHLQSGFDEGYALGGRFGLKIGWVLGALQGLSHIAPAAAAMAVRRELEKAKRELVFDEVFSEEYFAPGGVWLYALVEEGGEEEGGVVTVTLDRVVEMHPVVKRWVGKVRELASWVGVDVEELGLELEREEKGGEEEEEKDGNNNKVGMEAFVEI</sequence>
<dbReference type="OrthoDB" id="20086at2759"/>
<comment type="function">
    <text evidence="1">The complex LTO1:YAE1 may function as a target specific adapter that probably recruits apo-RPLI1 to the cytosolic iron-sulfur protein assembly (CIA) complex machinery. May be required for biogenesis of the large ribosomal subunit and initiation of translation.</text>
</comment>
<feature type="domain" description="Essential protein Yae1 N-terminal" evidence="11">
    <location>
        <begin position="47"/>
        <end position="83"/>
    </location>
</feature>
<evidence type="ECO:0000313" key="13">
    <source>
        <dbReference type="Proteomes" id="UP000244722"/>
    </source>
</evidence>
<dbReference type="Pfam" id="PF09811">
    <property type="entry name" value="Yae1_N"/>
    <property type="match status" value="1"/>
</dbReference>
<dbReference type="STRING" id="42251.A0A2T6ZPL3"/>
<dbReference type="AlphaFoldDB" id="A0A2T6ZPL3"/>
<evidence type="ECO:0000256" key="3">
    <source>
        <dbReference type="ARBA" id="ARBA00004496"/>
    </source>
</evidence>
<keyword evidence="9" id="KW-0539">Nucleus</keyword>
<dbReference type="EMBL" id="NESQ01000153">
    <property type="protein sequence ID" value="PUU77430.1"/>
    <property type="molecule type" value="Genomic_DNA"/>
</dbReference>
<evidence type="ECO:0000256" key="8">
    <source>
        <dbReference type="ARBA" id="ARBA00022490"/>
    </source>
</evidence>
<evidence type="ECO:0000256" key="4">
    <source>
        <dbReference type="ARBA" id="ARBA00007096"/>
    </source>
</evidence>
<evidence type="ECO:0000256" key="7">
    <source>
        <dbReference type="ARBA" id="ARBA00018400"/>
    </source>
</evidence>
<evidence type="ECO:0000256" key="2">
    <source>
        <dbReference type="ARBA" id="ARBA00004123"/>
    </source>
</evidence>
<dbReference type="GO" id="GO:0005737">
    <property type="term" value="C:cytoplasm"/>
    <property type="evidence" value="ECO:0007669"/>
    <property type="project" value="UniProtKB-SubCell"/>
</dbReference>
<reference evidence="12 13" key="1">
    <citation type="submission" date="2017-04" db="EMBL/GenBank/DDBJ databases">
        <title>Draft genome sequence of Tuber borchii Vittad., a whitish edible truffle.</title>
        <authorList>
            <consortium name="DOE Joint Genome Institute"/>
            <person name="Murat C."/>
            <person name="Kuo A."/>
            <person name="Barry K.W."/>
            <person name="Clum A."/>
            <person name="Dockter R.B."/>
            <person name="Fauchery L."/>
            <person name="Iotti M."/>
            <person name="Kohler A."/>
            <person name="Labutti K."/>
            <person name="Lindquist E.A."/>
            <person name="Lipzen A."/>
            <person name="Ohm R.A."/>
            <person name="Wang M."/>
            <person name="Grigoriev I.V."/>
            <person name="Zambonelli A."/>
            <person name="Martin F.M."/>
        </authorList>
    </citation>
    <scope>NUCLEOTIDE SEQUENCE [LARGE SCALE GENOMIC DNA]</scope>
    <source>
        <strain evidence="12 13">Tbo3840</strain>
    </source>
</reference>
<evidence type="ECO:0000256" key="10">
    <source>
        <dbReference type="SAM" id="MobiDB-lite"/>
    </source>
</evidence>
<comment type="subunit">
    <text evidence="5">May form a complex with LTO1.</text>
</comment>
<comment type="subcellular location">
    <subcellularLocation>
        <location evidence="3">Cytoplasm</location>
    </subcellularLocation>
    <subcellularLocation>
        <location evidence="2">Nucleus</location>
    </subcellularLocation>
</comment>
<dbReference type="PANTHER" id="PTHR18829:SF0">
    <property type="entry name" value="PROTEIN YAE1 HOMOLOG"/>
    <property type="match status" value="1"/>
</dbReference>
<protein>
    <recommendedName>
        <fullName evidence="7">Protein YAE1</fullName>
    </recommendedName>
    <alternativeName>
        <fullName evidence="6">Protein yae1</fullName>
    </alternativeName>
</protein>
<evidence type="ECO:0000313" key="12">
    <source>
        <dbReference type="EMBL" id="PUU77430.1"/>
    </source>
</evidence>
<dbReference type="GO" id="GO:0005634">
    <property type="term" value="C:nucleus"/>
    <property type="evidence" value="ECO:0007669"/>
    <property type="project" value="UniProtKB-SubCell"/>
</dbReference>
<dbReference type="PANTHER" id="PTHR18829">
    <property type="entry name" value="PROTEIN YAE1 HOMOLOG"/>
    <property type="match status" value="1"/>
</dbReference>
<evidence type="ECO:0000256" key="6">
    <source>
        <dbReference type="ARBA" id="ARBA00017286"/>
    </source>
</evidence>
<gene>
    <name evidence="12" type="ORF">B9Z19DRAFT_1086316</name>
</gene>
<evidence type="ECO:0000259" key="11">
    <source>
        <dbReference type="Pfam" id="PF09811"/>
    </source>
</evidence>
<feature type="compositionally biased region" description="Pro residues" evidence="10">
    <location>
        <begin position="17"/>
        <end position="27"/>
    </location>
</feature>